<dbReference type="STRING" id="903984.BCR21_06090"/>
<feature type="chain" id="PRO_5009177508" description="DUF1307 domain-containing protein" evidence="1">
    <location>
        <begin position="24"/>
        <end position="149"/>
    </location>
</feature>
<dbReference type="SUPFAM" id="SSF160704">
    <property type="entry name" value="YehR-like"/>
    <property type="match status" value="1"/>
</dbReference>
<dbReference type="RefSeq" id="WP_069645653.1">
    <property type="nucleotide sequence ID" value="NZ_MIJZ01000012.1"/>
</dbReference>
<comment type="caution">
    <text evidence="2">The sequence shown here is derived from an EMBL/GenBank/DDBJ whole genome shotgun (WGS) entry which is preliminary data.</text>
</comment>
<dbReference type="Gene3D" id="3.30.1830.10">
    <property type="entry name" value="YehR-like"/>
    <property type="match status" value="1"/>
</dbReference>
<dbReference type="InterPro" id="IPR036699">
    <property type="entry name" value="YehR-like_sf"/>
</dbReference>
<sequence length="149" mass="16916">MKKFYKVVGTSLLSLLFMSACSAKEQISTYTLKDDDENVSIQNSYKEDTLLKQTIKTTIQYKTIGVKTKAKAEKLLEPSKELFTNKKGIHYSVDFREKEAVETIEIDLKEISTDDAETLPLISLPKENLDSASVKENEKQLTNLGFKKK</sequence>
<dbReference type="Pfam" id="PF06998">
    <property type="entry name" value="DUF1307"/>
    <property type="match status" value="1"/>
</dbReference>
<dbReference type="PROSITE" id="PS51257">
    <property type="entry name" value="PROKAR_LIPOPROTEIN"/>
    <property type="match status" value="1"/>
</dbReference>
<dbReference type="OrthoDB" id="2194292at2"/>
<feature type="signal peptide" evidence="1">
    <location>
        <begin position="1"/>
        <end position="23"/>
    </location>
</feature>
<accession>A0A1E5GGK0</accession>
<evidence type="ECO:0000256" key="1">
    <source>
        <dbReference type="SAM" id="SignalP"/>
    </source>
</evidence>
<gene>
    <name evidence="2" type="ORF">BCR21_06090</name>
</gene>
<dbReference type="EMBL" id="MIJZ01000012">
    <property type="protein sequence ID" value="OEG11799.1"/>
    <property type="molecule type" value="Genomic_DNA"/>
</dbReference>
<name>A0A1E5GGK0_9ENTE</name>
<proteinExistence type="predicted"/>
<keyword evidence="3" id="KW-1185">Reference proteome</keyword>
<dbReference type="Proteomes" id="UP000094068">
    <property type="component" value="Unassembled WGS sequence"/>
</dbReference>
<protein>
    <recommendedName>
        <fullName evidence="4">DUF1307 domain-containing protein</fullName>
    </recommendedName>
</protein>
<evidence type="ECO:0000313" key="3">
    <source>
        <dbReference type="Proteomes" id="UP000094068"/>
    </source>
</evidence>
<dbReference type="AlphaFoldDB" id="A0A1E5GGK0"/>
<evidence type="ECO:0008006" key="4">
    <source>
        <dbReference type="Google" id="ProtNLM"/>
    </source>
</evidence>
<organism evidence="2 3">
    <name type="scientific">Enterococcus ureasiticus</name>
    <dbReference type="NCBI Taxonomy" id="903984"/>
    <lineage>
        <taxon>Bacteria</taxon>
        <taxon>Bacillati</taxon>
        <taxon>Bacillota</taxon>
        <taxon>Bacilli</taxon>
        <taxon>Lactobacillales</taxon>
        <taxon>Enterococcaceae</taxon>
        <taxon>Enterococcus</taxon>
    </lineage>
</organism>
<keyword evidence="1" id="KW-0732">Signal</keyword>
<dbReference type="InterPro" id="IPR009736">
    <property type="entry name" value="DUF1307"/>
</dbReference>
<reference evidence="3" key="1">
    <citation type="submission" date="2016-09" db="EMBL/GenBank/DDBJ databases">
        <authorList>
            <person name="Gulvik C.A."/>
        </authorList>
    </citation>
    <scope>NUCLEOTIDE SEQUENCE [LARGE SCALE GENOMIC DNA]</scope>
    <source>
        <strain evidence="3">DSM 23328</strain>
    </source>
</reference>
<evidence type="ECO:0000313" key="2">
    <source>
        <dbReference type="EMBL" id="OEG11799.1"/>
    </source>
</evidence>